<evidence type="ECO:0000313" key="1">
    <source>
        <dbReference type="EMBL" id="QDZ22585.1"/>
    </source>
</evidence>
<dbReference type="Proteomes" id="UP000316726">
    <property type="component" value="Chromosome 8"/>
</dbReference>
<reference evidence="1 2" key="1">
    <citation type="submission" date="2018-07" db="EMBL/GenBank/DDBJ databases">
        <title>The complete nuclear genome of the prasinophyte Chloropicon primus (CCMP1205).</title>
        <authorList>
            <person name="Pombert J.-F."/>
            <person name="Otis C."/>
            <person name="Turmel M."/>
            <person name="Lemieux C."/>
        </authorList>
    </citation>
    <scope>NUCLEOTIDE SEQUENCE [LARGE SCALE GENOMIC DNA]</scope>
    <source>
        <strain evidence="1 2">CCMP1205</strain>
    </source>
</reference>
<organism evidence="1 2">
    <name type="scientific">Chloropicon primus</name>
    <dbReference type="NCBI Taxonomy" id="1764295"/>
    <lineage>
        <taxon>Eukaryota</taxon>
        <taxon>Viridiplantae</taxon>
        <taxon>Chlorophyta</taxon>
        <taxon>Chloropicophyceae</taxon>
        <taxon>Chloropicales</taxon>
        <taxon>Chloropicaceae</taxon>
        <taxon>Chloropicon</taxon>
    </lineage>
</organism>
<evidence type="ECO:0008006" key="3">
    <source>
        <dbReference type="Google" id="ProtNLM"/>
    </source>
</evidence>
<dbReference type="EMBL" id="CP031041">
    <property type="protein sequence ID" value="QDZ22585.1"/>
    <property type="molecule type" value="Genomic_DNA"/>
</dbReference>
<evidence type="ECO:0000313" key="2">
    <source>
        <dbReference type="Proteomes" id="UP000316726"/>
    </source>
</evidence>
<sequence>MLVMINSKKSNAEKLQRKSFILIHCLLEYSWECFHWSRSSAWGMEHHDMDAMTSASTTSVESDEAGSFISNVIIQSEVSAPRSTAHKLFVLVACACAAVFLFLKKSVEEIEEFDGRPIHVLLRRPGEARAVGKTFPRESCKTLGDLKALISRSGDCGEPRTEDQVVVYNGRELRDDSMDLNQCLPGVTGGEDWVDQRVYPNHWSVVHLKQPKRRVKRVAWGFCKSYEIESPGLALVAFIALCTLGSL</sequence>
<accession>A0A5B8MSI7</accession>
<dbReference type="SUPFAM" id="SSF54236">
    <property type="entry name" value="Ubiquitin-like"/>
    <property type="match status" value="1"/>
</dbReference>
<dbReference type="InterPro" id="IPR029071">
    <property type="entry name" value="Ubiquitin-like_domsf"/>
</dbReference>
<name>A0A5B8MSI7_9CHLO</name>
<proteinExistence type="predicted"/>
<keyword evidence="2" id="KW-1185">Reference proteome</keyword>
<dbReference type="AlphaFoldDB" id="A0A5B8MSI7"/>
<gene>
    <name evidence="1" type="ORF">A3770_08p51030</name>
</gene>
<protein>
    <recommendedName>
        <fullName evidence="3">Ubiquitin-like domain-containing protein</fullName>
    </recommendedName>
</protein>